<accession>A0A183IUU6</accession>
<dbReference type="WBParaSite" id="SBAD_0000766801-mRNA-1">
    <property type="protein sequence ID" value="SBAD_0000766801-mRNA-1"/>
    <property type="gene ID" value="SBAD_0000766801"/>
</dbReference>
<reference evidence="3" key="1">
    <citation type="submission" date="2016-06" db="UniProtKB">
        <authorList>
            <consortium name="WormBaseParasite"/>
        </authorList>
    </citation>
    <scope>IDENTIFICATION</scope>
</reference>
<keyword evidence="2" id="KW-1185">Reference proteome</keyword>
<reference evidence="1 2" key="2">
    <citation type="submission" date="2018-11" db="EMBL/GenBank/DDBJ databases">
        <authorList>
            <consortium name="Pathogen Informatics"/>
        </authorList>
    </citation>
    <scope>NUCLEOTIDE SEQUENCE [LARGE SCALE GENOMIC DNA]</scope>
</reference>
<dbReference type="EMBL" id="UZAM01010584">
    <property type="protein sequence ID" value="VDP12962.1"/>
    <property type="molecule type" value="Genomic_DNA"/>
</dbReference>
<evidence type="ECO:0000313" key="3">
    <source>
        <dbReference type="WBParaSite" id="SBAD_0000766801-mRNA-1"/>
    </source>
</evidence>
<name>A0A183IUU6_9BILA</name>
<protein>
    <submittedName>
        <fullName evidence="1 3">Uncharacterized protein</fullName>
    </submittedName>
</protein>
<evidence type="ECO:0000313" key="1">
    <source>
        <dbReference type="EMBL" id="VDP12962.1"/>
    </source>
</evidence>
<dbReference type="Proteomes" id="UP000270296">
    <property type="component" value="Unassembled WGS sequence"/>
</dbReference>
<evidence type="ECO:0000313" key="2">
    <source>
        <dbReference type="Proteomes" id="UP000270296"/>
    </source>
</evidence>
<gene>
    <name evidence="1" type="ORF">SBAD_LOCUS7393</name>
</gene>
<dbReference type="AlphaFoldDB" id="A0A183IUU6"/>
<proteinExistence type="predicted"/>
<organism evidence="3">
    <name type="scientific">Soboliphyme baturini</name>
    <dbReference type="NCBI Taxonomy" id="241478"/>
    <lineage>
        <taxon>Eukaryota</taxon>
        <taxon>Metazoa</taxon>
        <taxon>Ecdysozoa</taxon>
        <taxon>Nematoda</taxon>
        <taxon>Enoplea</taxon>
        <taxon>Dorylaimia</taxon>
        <taxon>Dioctophymatida</taxon>
        <taxon>Dioctophymatoidea</taxon>
        <taxon>Soboliphymatidae</taxon>
        <taxon>Soboliphyme</taxon>
    </lineage>
</organism>
<sequence>MPSELCQPQRLTTTCEVMDLIPSRCVTLEVHFDVRGVLGRLARRQNSVDSFVRSFAYSSSTERAYDIE</sequence>